<dbReference type="InterPro" id="IPR011047">
    <property type="entry name" value="Quinoprotein_ADH-like_sf"/>
</dbReference>
<organism evidence="3 4">
    <name type="scientific">Gallintestinimicrobium propionicum</name>
    <dbReference type="NCBI Taxonomy" id="2981770"/>
    <lineage>
        <taxon>Bacteria</taxon>
        <taxon>Bacillati</taxon>
        <taxon>Bacillota</taxon>
        <taxon>Clostridia</taxon>
        <taxon>Lachnospirales</taxon>
        <taxon>Lachnospiraceae</taxon>
        <taxon>Gallintestinimicrobium</taxon>
    </lineage>
</organism>
<dbReference type="AlphaFoldDB" id="A0AAE3DNK2"/>
<accession>A0AAE3DNK2</accession>
<keyword evidence="2" id="KW-0732">Signal</keyword>
<protein>
    <submittedName>
        <fullName evidence="3">Uncharacterized protein</fullName>
    </submittedName>
</protein>
<reference evidence="3 4" key="1">
    <citation type="submission" date="2021-10" db="EMBL/GenBank/DDBJ databases">
        <title>Anaerobic single-cell dispensing facilitates the cultivation of human gut bacteria.</title>
        <authorList>
            <person name="Afrizal A."/>
        </authorList>
    </citation>
    <scope>NUCLEOTIDE SEQUENCE [LARGE SCALE GENOMIC DNA]</scope>
    <source>
        <strain evidence="3 4">CLA-AA-H244</strain>
    </source>
</reference>
<sequence>MNKRKGALFLALCLLLAGCGQGAGAETNVETEIAESIGIQNESAMPDTEDADAKDSVSETGETQNTKTTAQEPETEAAVENTTEPKYLTLDISTMGEILADGDAVDPIGLTILSEEENGVSWANDWYDSENLSLPMIGTDWNSFYDDHYQYQWVDNELYIYETGTGNCIYVLDYPTDQWYINGNNAYLEDGIFYGASVRNGYAQSNTCFMFAYDLENDKLLWRSADQTYNSMNFVVKGDVILCGYGFTAEPDYLYQINRNTGEVIDRLSLKKAPDLIIEQDGKLYVHTYSYNYVIGMDVPNEF</sequence>
<dbReference type="Proteomes" id="UP001199355">
    <property type="component" value="Unassembled WGS sequence"/>
</dbReference>
<dbReference type="SUPFAM" id="SSF50998">
    <property type="entry name" value="Quinoprotein alcohol dehydrogenase-like"/>
    <property type="match status" value="1"/>
</dbReference>
<feature type="chain" id="PRO_5041916777" evidence="2">
    <location>
        <begin position="26"/>
        <end position="303"/>
    </location>
</feature>
<dbReference type="Gene3D" id="2.130.10.10">
    <property type="entry name" value="YVTN repeat-like/Quinoprotein amine dehydrogenase"/>
    <property type="match status" value="1"/>
</dbReference>
<comment type="caution">
    <text evidence="3">The sequence shown here is derived from an EMBL/GenBank/DDBJ whole genome shotgun (WGS) entry which is preliminary data.</text>
</comment>
<feature type="signal peptide" evidence="2">
    <location>
        <begin position="1"/>
        <end position="25"/>
    </location>
</feature>
<dbReference type="PROSITE" id="PS51257">
    <property type="entry name" value="PROKAR_LIPOPROTEIN"/>
    <property type="match status" value="1"/>
</dbReference>
<evidence type="ECO:0000313" key="3">
    <source>
        <dbReference type="EMBL" id="MCC2168994.1"/>
    </source>
</evidence>
<feature type="region of interest" description="Disordered" evidence="1">
    <location>
        <begin position="38"/>
        <end position="84"/>
    </location>
</feature>
<evidence type="ECO:0000313" key="4">
    <source>
        <dbReference type="Proteomes" id="UP001199355"/>
    </source>
</evidence>
<keyword evidence="4" id="KW-1185">Reference proteome</keyword>
<dbReference type="RefSeq" id="WP_308729039.1">
    <property type="nucleotide sequence ID" value="NZ_JAJEQF010000055.1"/>
</dbReference>
<name>A0AAE3DNK2_9FIRM</name>
<proteinExistence type="predicted"/>
<dbReference type="EMBL" id="JAJEQF010000055">
    <property type="protein sequence ID" value="MCC2168994.1"/>
    <property type="molecule type" value="Genomic_DNA"/>
</dbReference>
<dbReference type="InterPro" id="IPR015943">
    <property type="entry name" value="WD40/YVTN_repeat-like_dom_sf"/>
</dbReference>
<evidence type="ECO:0000256" key="2">
    <source>
        <dbReference type="SAM" id="SignalP"/>
    </source>
</evidence>
<feature type="compositionally biased region" description="Polar residues" evidence="1">
    <location>
        <begin position="58"/>
        <end position="72"/>
    </location>
</feature>
<evidence type="ECO:0000256" key="1">
    <source>
        <dbReference type="SAM" id="MobiDB-lite"/>
    </source>
</evidence>
<gene>
    <name evidence="3" type="ORF">LKD45_15080</name>
</gene>